<organism evidence="2 3">
    <name type="scientific">Ignatzschineria rhizosphaerae</name>
    <dbReference type="NCBI Taxonomy" id="2923279"/>
    <lineage>
        <taxon>Bacteria</taxon>
        <taxon>Pseudomonadati</taxon>
        <taxon>Pseudomonadota</taxon>
        <taxon>Gammaproteobacteria</taxon>
        <taxon>Cardiobacteriales</taxon>
        <taxon>Ignatzschineriaceae</taxon>
        <taxon>Ignatzschineria</taxon>
    </lineage>
</organism>
<dbReference type="Gene3D" id="3.90.190.10">
    <property type="entry name" value="Protein tyrosine phosphatase superfamily"/>
    <property type="match status" value="1"/>
</dbReference>
<accession>A0ABY3WZQ7</accession>
<sequence length="253" mass="28665">MSKTIFFEKIVNFRDLAGLKTQDNAVVKEGHVYRSALLDFATSKDLDNLATLAPDVVVDFRTDGEKHGEDILLALDSITYQPKPIGVGNFFSDDQVQALGSLKTEDIDALFIKMYQEFPTHGQMQFKTVFDALLDNERVIYHCSAGKDRTGVMSYLILSALGVHYDDIMDNYLQSNQYAESLHELFANHRVKHNSDPKMTDELAKVFQKVRYVDASYLDTLDRFLIKEYGGVLSYVEKTLLVDTNALKARLLS</sequence>
<dbReference type="SUPFAM" id="SSF52799">
    <property type="entry name" value="(Phosphotyrosine protein) phosphatases II"/>
    <property type="match status" value="1"/>
</dbReference>
<dbReference type="InterPro" id="IPR026893">
    <property type="entry name" value="Tyr/Ser_Pase_IphP-type"/>
</dbReference>
<name>A0ABY3WZQ7_9GAMM</name>
<proteinExistence type="inferred from homology"/>
<evidence type="ECO:0000256" key="1">
    <source>
        <dbReference type="ARBA" id="ARBA00009580"/>
    </source>
</evidence>
<dbReference type="InterPro" id="IPR029021">
    <property type="entry name" value="Prot-tyrosine_phosphatase-like"/>
</dbReference>
<comment type="similarity">
    <text evidence="1">Belongs to the protein-tyrosine phosphatase family.</text>
</comment>
<keyword evidence="3" id="KW-1185">Reference proteome</keyword>
<dbReference type="RefSeq" id="WP_242149014.1">
    <property type="nucleotide sequence ID" value="NZ_CP093379.1"/>
</dbReference>
<dbReference type="EMBL" id="CP093379">
    <property type="protein sequence ID" value="UNM96089.1"/>
    <property type="molecule type" value="Genomic_DNA"/>
</dbReference>
<dbReference type="PANTHER" id="PTHR31126">
    <property type="entry name" value="TYROSINE-PROTEIN PHOSPHATASE"/>
    <property type="match status" value="1"/>
</dbReference>
<dbReference type="Proteomes" id="UP000829542">
    <property type="component" value="Chromosome"/>
</dbReference>
<gene>
    <name evidence="2" type="ORF">MMG00_12955</name>
</gene>
<dbReference type="Pfam" id="PF13350">
    <property type="entry name" value="Y_phosphatase3"/>
    <property type="match status" value="1"/>
</dbReference>
<dbReference type="PANTHER" id="PTHR31126:SF1">
    <property type="entry name" value="TYROSINE SPECIFIC PROTEIN PHOSPHATASES DOMAIN-CONTAINING PROTEIN"/>
    <property type="match status" value="1"/>
</dbReference>
<evidence type="ECO:0000313" key="3">
    <source>
        <dbReference type="Proteomes" id="UP000829542"/>
    </source>
</evidence>
<protein>
    <submittedName>
        <fullName evidence="2">Tyrosine-protein phosphatase</fullName>
    </submittedName>
</protein>
<reference evidence="2 3" key="1">
    <citation type="submission" date="2022-03" db="EMBL/GenBank/DDBJ databases">
        <title>Ignatzschineria rhizosphaerae HR5S32.</title>
        <authorList>
            <person name="Sun J.Q."/>
            <person name="Feng J.Y."/>
        </authorList>
    </citation>
    <scope>NUCLEOTIDE SEQUENCE [LARGE SCALE GENOMIC DNA]</scope>
    <source>
        <strain evidence="2 3">HR5S32</strain>
    </source>
</reference>
<evidence type="ECO:0000313" key="2">
    <source>
        <dbReference type="EMBL" id="UNM96089.1"/>
    </source>
</evidence>